<dbReference type="SMART" id="SM00581">
    <property type="entry name" value="PSP"/>
    <property type="match status" value="1"/>
</dbReference>
<dbReference type="Pfam" id="PF04046">
    <property type="entry name" value="PSP"/>
    <property type="match status" value="1"/>
</dbReference>
<evidence type="ECO:0000256" key="1">
    <source>
        <dbReference type="SAM" id="MobiDB-lite"/>
    </source>
</evidence>
<dbReference type="VEuPathDB" id="AmoebaDB:NfTy_063280"/>
<comment type="caution">
    <text evidence="3">The sequence shown here is derived from an EMBL/GenBank/DDBJ whole genome shotgun (WGS) entry which is preliminary data.</text>
</comment>
<protein>
    <recommendedName>
        <fullName evidence="2">PSP proline-rich domain-containing protein</fullName>
    </recommendedName>
</protein>
<evidence type="ECO:0000313" key="3">
    <source>
        <dbReference type="EMBL" id="KAF0977275.1"/>
    </source>
</evidence>
<sequence>MSQQQKEAIAAQEMPLSDGEEEITTRTETMSNSAYNNNNNTSTNGSVGDQKSKQQKKKNKKRKRKKTIILPPGLKQYERGNQVPNSVDDQQEDVFVQRDVIKELESKSSGSDFLNEFKRIFERFGATKDFINSKPAPEEAEEPPKKEKDLFELSSEEEETQQDQEAEEDDENEADYDPVSLIANKRGKNKNKLKKKKKRKYKFTVSQLKQLARKPDVVDVHDITAPDPELLVYLKSYRNSVPVPSHWLQKRKYLQGKRGYVKPPFKLPDFIAKTGITKMREAYQEKEKEKSIKQKMRERVRPKLGKMDIDYQVLRDAFYKHQTKPENITIHGDLYYEGKEFEQRRKYINKYKPGKPLSEKLRLALGMPVNAPPPWLIKMQEHGPPPSYPNLRIPGLNAPIPEGASYGYHPGGWGRLPVDHMNRPLYNKFFGANSVEPEDKQDESKSKSLWGEDVIDDMQEEEPEEEPAEEIREGVDSDEEIQAAVTEKEEEEEEPSSIISVSGLVTPKPIDYPQKSITPVAAAPLKTPDAINLRKDARKTNDTEPKLLYRVLEEEKREIGANEYMGSSTKYKIPPTTGGSNMPPPIQESADDKKRKRKEGSGSQKKFKF</sequence>
<dbReference type="PANTHER" id="PTHR12785:SF6">
    <property type="entry name" value="SPLICING FACTOR 3B SUBUNIT 2"/>
    <property type="match status" value="1"/>
</dbReference>
<dbReference type="EMBL" id="VFQX01000035">
    <property type="protein sequence ID" value="KAF0977275.1"/>
    <property type="molecule type" value="Genomic_DNA"/>
</dbReference>
<dbReference type="GO" id="GO:0005634">
    <property type="term" value="C:nucleus"/>
    <property type="evidence" value="ECO:0007669"/>
    <property type="project" value="InterPro"/>
</dbReference>
<proteinExistence type="predicted"/>
<dbReference type="InterPro" id="IPR052584">
    <property type="entry name" value="U2_snRNP_Complex_Component"/>
</dbReference>
<dbReference type="AlphaFoldDB" id="A0A6A5BVA2"/>
<accession>A0A6A5BVA2</accession>
<evidence type="ECO:0000313" key="4">
    <source>
        <dbReference type="Proteomes" id="UP000444721"/>
    </source>
</evidence>
<feature type="compositionally biased region" description="Basic and acidic residues" evidence="1">
    <location>
        <begin position="142"/>
        <end position="151"/>
    </location>
</feature>
<feature type="compositionally biased region" description="Basic residues" evidence="1">
    <location>
        <begin position="53"/>
        <end position="67"/>
    </location>
</feature>
<name>A0A6A5BVA2_NAEFO</name>
<organism evidence="3 4">
    <name type="scientific">Naegleria fowleri</name>
    <name type="common">Brain eating amoeba</name>
    <dbReference type="NCBI Taxonomy" id="5763"/>
    <lineage>
        <taxon>Eukaryota</taxon>
        <taxon>Discoba</taxon>
        <taxon>Heterolobosea</taxon>
        <taxon>Tetramitia</taxon>
        <taxon>Eutetramitia</taxon>
        <taxon>Vahlkampfiidae</taxon>
        <taxon>Naegleria</taxon>
    </lineage>
</organism>
<gene>
    <name evidence="3" type="ORF">FDP41_003928</name>
</gene>
<keyword evidence="4" id="KW-1185">Reference proteome</keyword>
<feature type="compositionally biased region" description="Acidic residues" evidence="1">
    <location>
        <begin position="154"/>
        <end position="176"/>
    </location>
</feature>
<feature type="compositionally biased region" description="Low complexity" evidence="1">
    <location>
        <begin position="29"/>
        <end position="44"/>
    </location>
</feature>
<feature type="region of interest" description="Disordered" evidence="1">
    <location>
        <begin position="128"/>
        <end position="201"/>
    </location>
</feature>
<dbReference type="Pfam" id="PF04037">
    <property type="entry name" value="DUF382"/>
    <property type="match status" value="1"/>
</dbReference>
<dbReference type="PANTHER" id="PTHR12785">
    <property type="entry name" value="SPLICING FACTOR 3B"/>
    <property type="match status" value="1"/>
</dbReference>
<dbReference type="VEuPathDB" id="AmoebaDB:FDP41_003928"/>
<dbReference type="InterPro" id="IPR006568">
    <property type="entry name" value="PSP_pro-rich"/>
</dbReference>
<feature type="compositionally biased region" description="Acidic residues" evidence="1">
    <location>
        <begin position="458"/>
        <end position="468"/>
    </location>
</feature>
<feature type="region of interest" description="Disordered" evidence="1">
    <location>
        <begin position="458"/>
        <end position="507"/>
    </location>
</feature>
<feature type="region of interest" description="Disordered" evidence="1">
    <location>
        <begin position="560"/>
        <end position="609"/>
    </location>
</feature>
<feature type="region of interest" description="Disordered" evidence="1">
    <location>
        <begin position="433"/>
        <end position="452"/>
    </location>
</feature>
<feature type="domain" description="PSP proline-rich" evidence="2">
    <location>
        <begin position="348"/>
        <end position="402"/>
    </location>
</feature>
<evidence type="ECO:0000259" key="2">
    <source>
        <dbReference type="SMART" id="SM00581"/>
    </source>
</evidence>
<dbReference type="OrthoDB" id="10260794at2759"/>
<dbReference type="VEuPathDB" id="AmoebaDB:NF0047210"/>
<dbReference type="GeneID" id="68111146"/>
<reference evidence="3 4" key="1">
    <citation type="journal article" date="2019" name="Sci. Rep.">
        <title>Nanopore sequencing improves the draft genome of the human pathogenic amoeba Naegleria fowleri.</title>
        <authorList>
            <person name="Liechti N."/>
            <person name="Schurch N."/>
            <person name="Bruggmann R."/>
            <person name="Wittwer M."/>
        </authorList>
    </citation>
    <scope>NUCLEOTIDE SEQUENCE [LARGE SCALE GENOMIC DNA]</scope>
    <source>
        <strain evidence="3 4">ATCC 30894</strain>
    </source>
</reference>
<feature type="region of interest" description="Disordered" evidence="1">
    <location>
        <begin position="1"/>
        <end position="91"/>
    </location>
</feature>
<dbReference type="RefSeq" id="XP_044561988.1">
    <property type="nucleotide sequence ID" value="XM_044707286.1"/>
</dbReference>
<dbReference type="Proteomes" id="UP000444721">
    <property type="component" value="Unassembled WGS sequence"/>
</dbReference>
<dbReference type="InterPro" id="IPR007180">
    <property type="entry name" value="DUF382"/>
</dbReference>
<feature type="compositionally biased region" description="Basic residues" evidence="1">
    <location>
        <begin position="185"/>
        <end position="201"/>
    </location>
</feature>